<name>A0AAV8ZXB8_9CUCU</name>
<organism evidence="5 6">
    <name type="scientific">Rhamnusium bicolor</name>
    <dbReference type="NCBI Taxonomy" id="1586634"/>
    <lineage>
        <taxon>Eukaryota</taxon>
        <taxon>Metazoa</taxon>
        <taxon>Ecdysozoa</taxon>
        <taxon>Arthropoda</taxon>
        <taxon>Hexapoda</taxon>
        <taxon>Insecta</taxon>
        <taxon>Pterygota</taxon>
        <taxon>Neoptera</taxon>
        <taxon>Endopterygota</taxon>
        <taxon>Coleoptera</taxon>
        <taxon>Polyphaga</taxon>
        <taxon>Cucujiformia</taxon>
        <taxon>Chrysomeloidea</taxon>
        <taxon>Cerambycidae</taxon>
        <taxon>Lepturinae</taxon>
        <taxon>Rhagiini</taxon>
        <taxon>Rhamnusium</taxon>
    </lineage>
</organism>
<dbReference type="Pfam" id="PF03221">
    <property type="entry name" value="HTH_Tnp_Tc5"/>
    <property type="match status" value="1"/>
</dbReference>
<dbReference type="GO" id="GO:0005634">
    <property type="term" value="C:nucleus"/>
    <property type="evidence" value="ECO:0007669"/>
    <property type="project" value="UniProtKB-SubCell"/>
</dbReference>
<dbReference type="GO" id="GO:0003677">
    <property type="term" value="F:DNA binding"/>
    <property type="evidence" value="ECO:0007669"/>
    <property type="project" value="UniProtKB-KW"/>
</dbReference>
<dbReference type="PANTHER" id="PTHR19303:SF16">
    <property type="entry name" value="JERKY PROTEIN HOMOLOG-LIKE"/>
    <property type="match status" value="1"/>
</dbReference>
<protein>
    <recommendedName>
        <fullName evidence="4">HTH CENPB-type domain-containing protein</fullName>
    </recommendedName>
</protein>
<dbReference type="InterPro" id="IPR007889">
    <property type="entry name" value="HTH_Psq"/>
</dbReference>
<dbReference type="PROSITE" id="PS51253">
    <property type="entry name" value="HTH_CENPB"/>
    <property type="match status" value="1"/>
</dbReference>
<evidence type="ECO:0000256" key="1">
    <source>
        <dbReference type="ARBA" id="ARBA00004123"/>
    </source>
</evidence>
<keyword evidence="3" id="KW-0539">Nucleus</keyword>
<evidence type="ECO:0000313" key="6">
    <source>
        <dbReference type="Proteomes" id="UP001162156"/>
    </source>
</evidence>
<evidence type="ECO:0000259" key="4">
    <source>
        <dbReference type="PROSITE" id="PS51253"/>
    </source>
</evidence>
<dbReference type="Proteomes" id="UP001162156">
    <property type="component" value="Unassembled WGS sequence"/>
</dbReference>
<keyword evidence="6" id="KW-1185">Reference proteome</keyword>
<gene>
    <name evidence="5" type="ORF">NQ314_000691</name>
</gene>
<dbReference type="SUPFAM" id="SSF46689">
    <property type="entry name" value="Homeodomain-like"/>
    <property type="match status" value="2"/>
</dbReference>
<reference evidence="5" key="1">
    <citation type="journal article" date="2023" name="Insect Mol. Biol.">
        <title>Genome sequencing provides insights into the evolution of gene families encoding plant cell wall-degrading enzymes in longhorned beetles.</title>
        <authorList>
            <person name="Shin N.R."/>
            <person name="Okamura Y."/>
            <person name="Kirsch R."/>
            <person name="Pauchet Y."/>
        </authorList>
    </citation>
    <scope>NUCLEOTIDE SEQUENCE</scope>
    <source>
        <strain evidence="5">RBIC_L_NR</strain>
    </source>
</reference>
<keyword evidence="2" id="KW-0238">DNA-binding</keyword>
<sequence>FKEKSTIIDELKKGITGKALAFKYGVGTSTISDIKKNADKIKGFVVQCVSGPEKRKTEYPRMESELHSWFVNLRNRYVPISSELLAAKAKQLYVQCYGNDKFSASRGWVINFHKRYGIRQLKVCGEKLSADEAAEELAGVGDNAEINTGEVVDWIDGDAKLLEIENLEALDYDKNNYEYDSGDDVEVLETDTPIMVKHEDAIKSFNISLQWAVENDVPLSDIMMLQKLKEMAFEKHQRKIHQAKITNFFKPVLLHGSDETTESD</sequence>
<comment type="caution">
    <text evidence="5">The sequence shown here is derived from an EMBL/GenBank/DDBJ whole genome shotgun (WGS) entry which is preliminary data.</text>
</comment>
<dbReference type="AlphaFoldDB" id="A0AAV8ZXB8"/>
<dbReference type="EMBL" id="JANEYF010000210">
    <property type="protein sequence ID" value="KAJ8971435.1"/>
    <property type="molecule type" value="Genomic_DNA"/>
</dbReference>
<dbReference type="InterPro" id="IPR009057">
    <property type="entry name" value="Homeodomain-like_sf"/>
</dbReference>
<proteinExistence type="predicted"/>
<accession>A0AAV8ZXB8</accession>
<feature type="non-terminal residue" evidence="5">
    <location>
        <position position="1"/>
    </location>
</feature>
<dbReference type="Gene3D" id="1.10.10.60">
    <property type="entry name" value="Homeodomain-like"/>
    <property type="match status" value="2"/>
</dbReference>
<dbReference type="Pfam" id="PF04218">
    <property type="entry name" value="CENP-B_N"/>
    <property type="match status" value="1"/>
</dbReference>
<dbReference type="PANTHER" id="PTHR19303">
    <property type="entry name" value="TRANSPOSON"/>
    <property type="match status" value="1"/>
</dbReference>
<dbReference type="InterPro" id="IPR050863">
    <property type="entry name" value="CenT-Element_Derived"/>
</dbReference>
<dbReference type="SMART" id="SM00674">
    <property type="entry name" value="CENPB"/>
    <property type="match status" value="1"/>
</dbReference>
<evidence type="ECO:0000256" key="3">
    <source>
        <dbReference type="ARBA" id="ARBA00023242"/>
    </source>
</evidence>
<dbReference type="InterPro" id="IPR006600">
    <property type="entry name" value="HTH_CenpB_DNA-bd_dom"/>
</dbReference>
<feature type="domain" description="HTH CENPB-type" evidence="4">
    <location>
        <begin position="50"/>
        <end position="122"/>
    </location>
</feature>
<evidence type="ECO:0000256" key="2">
    <source>
        <dbReference type="ARBA" id="ARBA00023125"/>
    </source>
</evidence>
<comment type="subcellular location">
    <subcellularLocation>
        <location evidence="1">Nucleus</location>
    </subcellularLocation>
</comment>
<evidence type="ECO:0000313" key="5">
    <source>
        <dbReference type="EMBL" id="KAJ8971435.1"/>
    </source>
</evidence>